<keyword evidence="3" id="KW-1185">Reference proteome</keyword>
<name>A0ABU9TEN2_9GAMM</name>
<keyword evidence="1" id="KW-0472">Membrane</keyword>
<dbReference type="EMBL" id="JBBMQX010000003">
    <property type="protein sequence ID" value="MEM5531811.1"/>
    <property type="molecule type" value="Genomic_DNA"/>
</dbReference>
<comment type="caution">
    <text evidence="2">The sequence shown here is derived from an EMBL/GenBank/DDBJ whole genome shotgun (WGS) entry which is preliminary data.</text>
</comment>
<feature type="transmembrane region" description="Helical" evidence="1">
    <location>
        <begin position="15"/>
        <end position="35"/>
    </location>
</feature>
<reference evidence="2 3" key="1">
    <citation type="submission" date="2024-03" db="EMBL/GenBank/DDBJ databases">
        <title>Community enrichment and isolation of bacterial strains for fucoidan degradation.</title>
        <authorList>
            <person name="Sichert A."/>
        </authorList>
    </citation>
    <scope>NUCLEOTIDE SEQUENCE [LARGE SCALE GENOMIC DNA]</scope>
    <source>
        <strain evidence="2 3">AS26</strain>
    </source>
</reference>
<sequence>MSDDSELKNKEKRGINILLLISLIIMIIGIAIKIYDARFIN</sequence>
<gene>
    <name evidence="2" type="ORF">WNY57_05150</name>
</gene>
<keyword evidence="1" id="KW-1133">Transmembrane helix</keyword>
<evidence type="ECO:0000256" key="1">
    <source>
        <dbReference type="SAM" id="Phobius"/>
    </source>
</evidence>
<evidence type="ECO:0000313" key="2">
    <source>
        <dbReference type="EMBL" id="MEM5531811.1"/>
    </source>
</evidence>
<keyword evidence="1" id="KW-0812">Transmembrane</keyword>
<dbReference type="RefSeq" id="WP_007581611.1">
    <property type="nucleotide sequence ID" value="NZ_CANNEU010000006.1"/>
</dbReference>
<accession>A0ABU9TEN2</accession>
<proteinExistence type="predicted"/>
<protein>
    <submittedName>
        <fullName evidence="2">Uncharacterized protein</fullName>
    </submittedName>
</protein>
<evidence type="ECO:0000313" key="3">
    <source>
        <dbReference type="Proteomes" id="UP001457661"/>
    </source>
</evidence>
<organism evidence="2 3">
    <name type="scientific">Pseudoalteromonas arctica</name>
    <dbReference type="NCBI Taxonomy" id="394751"/>
    <lineage>
        <taxon>Bacteria</taxon>
        <taxon>Pseudomonadati</taxon>
        <taxon>Pseudomonadota</taxon>
        <taxon>Gammaproteobacteria</taxon>
        <taxon>Alteromonadales</taxon>
        <taxon>Pseudoalteromonadaceae</taxon>
        <taxon>Pseudoalteromonas</taxon>
    </lineage>
</organism>
<dbReference type="Proteomes" id="UP001457661">
    <property type="component" value="Unassembled WGS sequence"/>
</dbReference>